<dbReference type="PANTHER" id="PTHR43510">
    <property type="entry name" value="AMINOTRANSFERASE FUNCTION, HYPOTHETICAL (EUROFUNG)"/>
    <property type="match status" value="1"/>
</dbReference>
<reference evidence="2" key="2">
    <citation type="submission" date="2022-05" db="EMBL/GenBank/DDBJ databases">
        <authorList>
            <person name="Kim J.-S."/>
            <person name="Lee K."/>
            <person name="Suh M."/>
            <person name="Eom M."/>
            <person name="Kim J.-S."/>
            <person name="Kim D.-S."/>
            <person name="Ko S.-H."/>
            <person name="Shin Y."/>
            <person name="Lee J.-S."/>
        </authorList>
    </citation>
    <scope>NUCLEOTIDE SEQUENCE</scope>
    <source>
        <strain evidence="2">N237</strain>
    </source>
</reference>
<name>A0ABY4QV99_9ACTN</name>
<feature type="domain" description="Aminotransferase class I/classII large" evidence="1">
    <location>
        <begin position="41"/>
        <end position="357"/>
    </location>
</feature>
<evidence type="ECO:0000313" key="2">
    <source>
        <dbReference type="EMBL" id="UQX86904.1"/>
    </source>
</evidence>
<dbReference type="InterPro" id="IPR015424">
    <property type="entry name" value="PyrdxlP-dep_Trfase"/>
</dbReference>
<proteinExistence type="predicted"/>
<dbReference type="SUPFAM" id="SSF53383">
    <property type="entry name" value="PLP-dependent transferases"/>
    <property type="match status" value="1"/>
</dbReference>
<protein>
    <submittedName>
        <fullName evidence="2">Aminotransferase class I/II-fold pyridoxal phosphate-dependent enzyme</fullName>
    </submittedName>
</protein>
<evidence type="ECO:0000313" key="3">
    <source>
        <dbReference type="Proteomes" id="UP001056336"/>
    </source>
</evidence>
<keyword evidence="2" id="KW-0032">Aminotransferase</keyword>
<accession>A0ABY4QV99</accession>
<keyword evidence="3" id="KW-1185">Reference proteome</keyword>
<gene>
    <name evidence="2" type="ORF">M6D93_11365</name>
</gene>
<dbReference type="InterPro" id="IPR015421">
    <property type="entry name" value="PyrdxlP-dep_Trfase_major"/>
</dbReference>
<dbReference type="InterPro" id="IPR004839">
    <property type="entry name" value="Aminotransferase_I/II_large"/>
</dbReference>
<sequence length="377" mass="41050">MAGLPDFKLETYFSRWEFAARHNLTASDLQTTTVSDLLAMAEPDERADWERLDLGYVETFGSPALREAIAQTYENVQAADVLSFTGAQEGIFWTLTALLDKGDHAVVVLPGYQSVETVAASRAEVTGVLLDEHDNWRLDVEAVAAALRPNTTVVAVNFPNNPTGAVADQNTWRALVELVRGRGIYLFSDEVYRGVELDPARTLAQAADLYERAISLNVMSKAYGLPGLRIGWIACRDRGLLSRVERLKHYGSICNAGPSEVLARIALKAAPTILARGRALLTQNAQLFGEFFARHDSLFRWEPPAGGCVCFPRYLGPGSVDEFCLSAVERSGVLLLPGSVYASALGPVPTERFRVGIGRAGAEQALRALDDHLNAIS</sequence>
<dbReference type="Gene3D" id="3.40.640.10">
    <property type="entry name" value="Type I PLP-dependent aspartate aminotransferase-like (Major domain)"/>
    <property type="match status" value="1"/>
</dbReference>
<keyword evidence="2" id="KW-0808">Transferase</keyword>
<dbReference type="CDD" id="cd00609">
    <property type="entry name" value="AAT_like"/>
    <property type="match status" value="1"/>
</dbReference>
<dbReference type="RefSeq" id="WP_249769308.1">
    <property type="nucleotide sequence ID" value="NZ_CP097332.1"/>
</dbReference>
<organism evidence="2 3">
    <name type="scientific">Jatrophihabitans telluris</name>
    <dbReference type="NCBI Taxonomy" id="2038343"/>
    <lineage>
        <taxon>Bacteria</taxon>
        <taxon>Bacillati</taxon>
        <taxon>Actinomycetota</taxon>
        <taxon>Actinomycetes</taxon>
        <taxon>Jatrophihabitantales</taxon>
        <taxon>Jatrophihabitantaceae</taxon>
        <taxon>Jatrophihabitans</taxon>
    </lineage>
</organism>
<evidence type="ECO:0000259" key="1">
    <source>
        <dbReference type="Pfam" id="PF00155"/>
    </source>
</evidence>
<dbReference type="Pfam" id="PF00155">
    <property type="entry name" value="Aminotran_1_2"/>
    <property type="match status" value="1"/>
</dbReference>
<dbReference type="EMBL" id="CP097332">
    <property type="protein sequence ID" value="UQX86904.1"/>
    <property type="molecule type" value="Genomic_DNA"/>
</dbReference>
<dbReference type="PANTHER" id="PTHR43510:SF1">
    <property type="entry name" value="AMINOTRANSFERASE FUNCTION, HYPOTHETICAL (EUROFUNG)"/>
    <property type="match status" value="1"/>
</dbReference>
<dbReference type="InterPro" id="IPR015422">
    <property type="entry name" value="PyrdxlP-dep_Trfase_small"/>
</dbReference>
<dbReference type="Proteomes" id="UP001056336">
    <property type="component" value="Chromosome"/>
</dbReference>
<dbReference type="Gene3D" id="3.90.1150.10">
    <property type="entry name" value="Aspartate Aminotransferase, domain 1"/>
    <property type="match status" value="1"/>
</dbReference>
<reference evidence="2" key="1">
    <citation type="journal article" date="2018" name="Int. J. Syst. Evol. Microbiol.">
        <title>Jatrophihabitans telluris sp. nov., isolated from sediment soil of lava forest wetlands and the emended description of the genus Jatrophihabitans.</title>
        <authorList>
            <person name="Lee K.C."/>
            <person name="Suh M.K."/>
            <person name="Eom M.K."/>
            <person name="Kim K.K."/>
            <person name="Kim J.S."/>
            <person name="Kim D.S."/>
            <person name="Ko S.H."/>
            <person name="Shin Y.K."/>
            <person name="Lee J.S."/>
        </authorList>
    </citation>
    <scope>NUCLEOTIDE SEQUENCE</scope>
    <source>
        <strain evidence="2">N237</strain>
    </source>
</reference>
<dbReference type="GO" id="GO:0008483">
    <property type="term" value="F:transaminase activity"/>
    <property type="evidence" value="ECO:0007669"/>
    <property type="project" value="UniProtKB-KW"/>
</dbReference>